<protein>
    <recommendedName>
        <fullName evidence="4">Small multi-drug export protein</fullName>
    </recommendedName>
</protein>
<evidence type="ECO:0000313" key="3">
    <source>
        <dbReference type="Proteomes" id="UP000011523"/>
    </source>
</evidence>
<keyword evidence="1" id="KW-0472">Membrane</keyword>
<dbReference type="InterPro" id="IPR009577">
    <property type="entry name" value="Sm_multidrug_ex"/>
</dbReference>
<name>M0DYN7_9EURY</name>
<feature type="transmembrane region" description="Helical" evidence="1">
    <location>
        <begin position="23"/>
        <end position="40"/>
    </location>
</feature>
<reference evidence="2 3" key="1">
    <citation type="journal article" date="2014" name="PLoS Genet.">
        <title>Phylogenetically driven sequencing of extremely halophilic archaea reveals strategies for static and dynamic osmo-response.</title>
        <authorList>
            <person name="Becker E.A."/>
            <person name="Seitzer P.M."/>
            <person name="Tritt A."/>
            <person name="Larsen D."/>
            <person name="Krusor M."/>
            <person name="Yao A.I."/>
            <person name="Wu D."/>
            <person name="Madern D."/>
            <person name="Eisen J.A."/>
            <person name="Darling A.E."/>
            <person name="Facciotti M.T."/>
        </authorList>
    </citation>
    <scope>NUCLEOTIDE SEQUENCE [LARGE SCALE GENOMIC DNA]</scope>
    <source>
        <strain evidence="2 3">DSM 14210</strain>
    </source>
</reference>
<keyword evidence="1" id="KW-0812">Transmembrane</keyword>
<dbReference type="EMBL" id="AOJD01000023">
    <property type="protein sequence ID" value="ELZ39923.1"/>
    <property type="molecule type" value="Genomic_DNA"/>
</dbReference>
<comment type="caution">
    <text evidence="2">The sequence shown here is derived from an EMBL/GenBank/DDBJ whole genome shotgun (WGS) entry which is preliminary data.</text>
</comment>
<proteinExistence type="predicted"/>
<dbReference type="AlphaFoldDB" id="M0DYN7"/>
<feature type="transmembrane region" description="Helical" evidence="1">
    <location>
        <begin position="163"/>
        <end position="189"/>
    </location>
</feature>
<feature type="transmembrane region" description="Helical" evidence="1">
    <location>
        <begin position="47"/>
        <end position="67"/>
    </location>
</feature>
<dbReference type="RefSeq" id="WP_006628253.1">
    <property type="nucleotide sequence ID" value="NZ_AOJD01000023.1"/>
</dbReference>
<keyword evidence="3" id="KW-1185">Reference proteome</keyword>
<keyword evidence="1" id="KW-1133">Transmembrane helix</keyword>
<dbReference type="PATRIC" id="fig|1227485.3.peg.527"/>
<dbReference type="Pfam" id="PF06695">
    <property type="entry name" value="Sm_multidrug_ex"/>
    <property type="match status" value="1"/>
</dbReference>
<accession>M0DYN7</accession>
<organism evidence="2 3">
    <name type="scientific">Halorubrum tebenquichense DSM 14210</name>
    <dbReference type="NCBI Taxonomy" id="1227485"/>
    <lineage>
        <taxon>Archaea</taxon>
        <taxon>Methanobacteriati</taxon>
        <taxon>Methanobacteriota</taxon>
        <taxon>Stenosarchaea group</taxon>
        <taxon>Halobacteria</taxon>
        <taxon>Halobacteriales</taxon>
        <taxon>Haloferacaceae</taxon>
        <taxon>Halorubrum</taxon>
    </lineage>
</organism>
<evidence type="ECO:0000313" key="2">
    <source>
        <dbReference type="EMBL" id="ELZ39923.1"/>
    </source>
</evidence>
<evidence type="ECO:0000256" key="1">
    <source>
        <dbReference type="SAM" id="Phobius"/>
    </source>
</evidence>
<evidence type="ECO:0008006" key="4">
    <source>
        <dbReference type="Google" id="ProtNLM"/>
    </source>
</evidence>
<feature type="transmembrane region" description="Helical" evidence="1">
    <location>
        <begin position="73"/>
        <end position="94"/>
    </location>
</feature>
<sequence length="191" mass="19636">MDPLSAFALAARSLPAPARIPDAAISAVFGDVGGALAAAGGPVQYGLVALFAAFPWIEILVVIPVAVGLGLDPVAVGVTAFVGNAGSVWLLLAFHRRAARWRARRRGDDAEEEESEPSRRREWARRVWDRYGLPGLALAAPVLTGVHLAALIALAAGSRSRDVAAWMGVGIAAWTVALVAGSALGVSALGG</sequence>
<gene>
    <name evidence="2" type="ORF">C472_02754</name>
</gene>
<feature type="transmembrane region" description="Helical" evidence="1">
    <location>
        <begin position="131"/>
        <end position="157"/>
    </location>
</feature>
<dbReference type="OrthoDB" id="331427at2157"/>
<dbReference type="Proteomes" id="UP000011523">
    <property type="component" value="Unassembled WGS sequence"/>
</dbReference>